<dbReference type="InterPro" id="IPR020807">
    <property type="entry name" value="PKS_DH"/>
</dbReference>
<evidence type="ECO:0000256" key="1">
    <source>
        <dbReference type="ARBA" id="ARBA00022450"/>
    </source>
</evidence>
<evidence type="ECO:0000256" key="3">
    <source>
        <dbReference type="ARBA" id="ARBA00022679"/>
    </source>
</evidence>
<dbReference type="InterPro" id="IPR020841">
    <property type="entry name" value="PKS_Beta-ketoAc_synthase_dom"/>
</dbReference>
<evidence type="ECO:0000256" key="4">
    <source>
        <dbReference type="PROSITE-ProRule" id="PRU01363"/>
    </source>
</evidence>
<dbReference type="PROSITE" id="PS00606">
    <property type="entry name" value="KS3_1"/>
    <property type="match status" value="1"/>
</dbReference>
<dbReference type="SMART" id="SM00825">
    <property type="entry name" value="PKS_KS"/>
    <property type="match status" value="1"/>
</dbReference>
<dbReference type="InterPro" id="IPR049490">
    <property type="entry name" value="C883_1060-like_KR_N"/>
</dbReference>
<dbReference type="CDD" id="cd00833">
    <property type="entry name" value="PKS"/>
    <property type="match status" value="1"/>
</dbReference>
<dbReference type="Pfam" id="PF00550">
    <property type="entry name" value="PP-binding"/>
    <property type="match status" value="1"/>
</dbReference>
<dbReference type="InterPro" id="IPR032821">
    <property type="entry name" value="PKS_assoc"/>
</dbReference>
<dbReference type="SUPFAM" id="SSF51735">
    <property type="entry name" value="NAD(P)-binding Rossmann-fold domains"/>
    <property type="match status" value="2"/>
</dbReference>
<dbReference type="InterPro" id="IPR018201">
    <property type="entry name" value="Ketoacyl_synth_AS"/>
</dbReference>
<dbReference type="GO" id="GO:0006633">
    <property type="term" value="P:fatty acid biosynthetic process"/>
    <property type="evidence" value="ECO:0007669"/>
    <property type="project" value="InterPro"/>
</dbReference>
<dbReference type="GO" id="GO:0004312">
    <property type="term" value="F:fatty acid synthase activity"/>
    <property type="evidence" value="ECO:0007669"/>
    <property type="project" value="TreeGrafter"/>
</dbReference>
<dbReference type="Proteomes" id="UP000319432">
    <property type="component" value="Chromosome"/>
</dbReference>
<keyword evidence="2" id="KW-0597">Phosphoprotein</keyword>
<dbReference type="EMBL" id="CP033464">
    <property type="protein sequence ID" value="QDX94142.1"/>
    <property type="molecule type" value="Genomic_DNA"/>
</dbReference>
<dbReference type="Pfam" id="PF16197">
    <property type="entry name" value="KAsynt_C_assoc"/>
    <property type="match status" value="1"/>
</dbReference>
<dbReference type="InterPro" id="IPR042104">
    <property type="entry name" value="PKS_dehydratase_sf"/>
</dbReference>
<dbReference type="InterPro" id="IPR014030">
    <property type="entry name" value="Ketoacyl_synth_N"/>
</dbReference>
<dbReference type="InterPro" id="IPR057326">
    <property type="entry name" value="KR_dom"/>
</dbReference>
<dbReference type="InterPro" id="IPR016039">
    <property type="entry name" value="Thiolase-like"/>
</dbReference>
<dbReference type="InterPro" id="IPR049552">
    <property type="entry name" value="PKS_DH_N"/>
</dbReference>
<feature type="active site" description="Proton donor; for dehydratase activity" evidence="4">
    <location>
        <position position="894"/>
    </location>
</feature>
<keyword evidence="3" id="KW-0808">Transferase</keyword>
<gene>
    <name evidence="8" type="ORF">EEL30_18745</name>
</gene>
<feature type="domain" description="PKS/mFAS DH" evidence="7">
    <location>
        <begin position="694"/>
        <end position="975"/>
    </location>
</feature>
<dbReference type="Pfam" id="PF21089">
    <property type="entry name" value="PKS_DH_N"/>
    <property type="match status" value="1"/>
</dbReference>
<name>A0A518VAW9_BRELA</name>
<dbReference type="PANTHER" id="PTHR43775:SF37">
    <property type="entry name" value="SI:DKEY-61P9.11"/>
    <property type="match status" value="1"/>
</dbReference>
<dbReference type="Gene3D" id="1.10.1240.100">
    <property type="match status" value="1"/>
</dbReference>
<feature type="domain" description="Carrier" evidence="5">
    <location>
        <begin position="1508"/>
        <end position="1583"/>
    </location>
</feature>
<organism evidence="8 9">
    <name type="scientific">Brevibacillus laterosporus</name>
    <name type="common">Bacillus laterosporus</name>
    <dbReference type="NCBI Taxonomy" id="1465"/>
    <lineage>
        <taxon>Bacteria</taxon>
        <taxon>Bacillati</taxon>
        <taxon>Bacillota</taxon>
        <taxon>Bacilli</taxon>
        <taxon>Bacillales</taxon>
        <taxon>Paenibacillaceae</taxon>
        <taxon>Brevibacillus</taxon>
    </lineage>
</organism>
<dbReference type="OrthoDB" id="5478077at2"/>
<accession>A0A518VAW9</accession>
<dbReference type="InterPro" id="IPR036736">
    <property type="entry name" value="ACP-like_sf"/>
</dbReference>
<dbReference type="CDD" id="cd08953">
    <property type="entry name" value="KR_2_SDR_x"/>
    <property type="match status" value="1"/>
</dbReference>
<feature type="region of interest" description="C-terminal hotdog fold" evidence="4">
    <location>
        <begin position="836"/>
        <end position="975"/>
    </location>
</feature>
<dbReference type="SMART" id="SM00826">
    <property type="entry name" value="PKS_DH"/>
    <property type="match status" value="1"/>
</dbReference>
<dbReference type="Pfam" id="PF21394">
    <property type="entry name" value="Beta-ketacyl_N"/>
    <property type="match status" value="1"/>
</dbReference>
<feature type="active site" description="Proton acceptor; for dehydratase activity" evidence="4">
    <location>
        <position position="725"/>
    </location>
</feature>
<keyword evidence="9" id="KW-1185">Reference proteome</keyword>
<dbReference type="SUPFAM" id="SSF47336">
    <property type="entry name" value="ACP-like"/>
    <property type="match status" value="1"/>
</dbReference>
<dbReference type="InterPro" id="IPR013968">
    <property type="entry name" value="PKS_KR"/>
</dbReference>
<dbReference type="InterPro" id="IPR036291">
    <property type="entry name" value="NAD(P)-bd_dom_sf"/>
</dbReference>
<dbReference type="GO" id="GO:0005886">
    <property type="term" value="C:plasma membrane"/>
    <property type="evidence" value="ECO:0007669"/>
    <property type="project" value="TreeGrafter"/>
</dbReference>
<dbReference type="Pfam" id="PF02801">
    <property type="entry name" value="Ketoacyl-synt_C"/>
    <property type="match status" value="1"/>
</dbReference>
<dbReference type="SMART" id="SM00822">
    <property type="entry name" value="PKS_KR"/>
    <property type="match status" value="1"/>
</dbReference>
<sequence>MGAEDLEKLKEYIISQFANQHLSQQEAKNLLMELYEQEQEQEQNKSENDNDIAIIGMSCKFAECDSPSEYWSNLENEKVCMIKYPTERKKFFTPLSKNAHYAEFLGISLETDEENEQKGVVAGYIKDVEMFDAKFFGIQPREAKSMDPAHRLFLESAWSAIEDAGYSENMIRNTNTGVYVGKDCTSGGTYYRYITEEDAHTLTGTWHGILASRLNYLYNLRGPSMVLDTACSSGLMAVHEACQALRLKECEMAIAGGISLGSSAQGKSDNDDETMVDSVSSSDNTVRTFDRKSTGTVFGEGIATLLLKPLTQAIADGDNVYAVIKSTAANNDGASNGITSPNPLAQEDVIVKAWEQAGINPETVNYVEAHGTGTILGDPIEFKGLTNAFKRYTDKKQFCGIGSVKTNMGHLVGASGIAGIMKIALALQNKKLPASLHFEEPNPHINFVDSPLYVVDQLQDWTEGEVPRRAGVSAFGFSGTNLHVLLEEAPKVANKTEKTIQPQIIALSGKSENVIMDWVKKYQNFLEINTTIDLEQLAYTANTGRGHYEYRLVFIVSSLQEFKQKIAGILANGVNEIQENGIYFARHKVVSDKKKDKDDYEISEIQKREMTSEVNNLLQQLVGVNITENSRNLHHLATLYTAGASVDWNKLYEGKKLQRITLPVYPFEKIPYWGEIKVSKLKNNQVQNTTEYPHPLVEGCLIKSIFQDIYTVKLNVNKQWELSDHVLFGVSIVPGVAYLEIARELASRYYEGNIELTDVVFLTPIVVKENEDREIHFLVQKEKEYLKLTVTSQDCEEDGTLKDSWTIHTQVKIVPLSEPNHITHSPTEIRQRPDMHQLIVENDSFSNNRVRFGPRWLNVDYVARAEKDVFAELRIPQQCQNDLILYKLHPGMLDNAVNAATQTFGDGLYLPLSYKSVKIYGPMPSLFYTHIRKKDKGSKSLETLSFDISLFDEQGNAFAEIEEYTIKKVQASALKEINKNHYYQAKWVQEERAAEQYEPKQKNVVVLKDSVGFAEKLIAAMTDSKTTFIEVELGSGYQKLDEQHYQIDVSEESYMKLFEELQDIKIDQILHLFSVNGDRDLQSYTELQNNVDKGVTSLFNLSRATVASKLKNTVDLVVMTDYAYQIAEKEEMIHPHNAALLGLAKVVAQEFPNLLCRSIDMDHESLHQVVKELYATETQFRTAFRDNRRYIEQFDRMNVNQPTHTATPINDQGAYIITGGMGGIGMAMTAHLAARGAKNICLLNRSSIPAREDWEEIINQNENPKLVSRLLKLKQIEEAGTKVQCYSVDICNENVLSSVLTDIRERFGSIHGILHGAGVAGDGFLILKERSAFEEVLKPKINGTWLLDRLTREDNLDFFVAFSSMTTLFGSRGQGDYTAANSFLDSFAHYRTSLGKPTSAINWPGWKEVGMAVDFNISEEFAMFKSIPNEFAFHIFDEVISLHLSNVIPGELNIGLLSSIESQVPMQMSPQIKLELSNYRSQSANQAEKGKAKKRSIEEILLTGKGEDEYTATEQKIAFIYAQGLDLDVIDIYENFNALGGDSIMATELLSYINVEFPGIVDISDMFSYANVAEMATYIDSKTGTHSSVGNAG</sequence>
<dbReference type="InterPro" id="IPR014031">
    <property type="entry name" value="Ketoacyl_synth_C"/>
</dbReference>
<dbReference type="Gene3D" id="3.40.47.10">
    <property type="match status" value="1"/>
</dbReference>
<evidence type="ECO:0000259" key="5">
    <source>
        <dbReference type="PROSITE" id="PS50075"/>
    </source>
</evidence>
<dbReference type="Pfam" id="PF00109">
    <property type="entry name" value="ketoacyl-synt"/>
    <property type="match status" value="1"/>
</dbReference>
<dbReference type="Pfam" id="PF08659">
    <property type="entry name" value="KR"/>
    <property type="match status" value="1"/>
</dbReference>
<evidence type="ECO:0000313" key="8">
    <source>
        <dbReference type="EMBL" id="QDX94142.1"/>
    </source>
</evidence>
<dbReference type="PROSITE" id="PS52004">
    <property type="entry name" value="KS3_2"/>
    <property type="match status" value="1"/>
</dbReference>
<dbReference type="Gene3D" id="3.10.129.110">
    <property type="entry name" value="Polyketide synthase dehydratase"/>
    <property type="match status" value="1"/>
</dbReference>
<dbReference type="InterPro" id="IPR049551">
    <property type="entry name" value="PKS_DH_C"/>
</dbReference>
<dbReference type="Gene3D" id="1.10.1200.10">
    <property type="entry name" value="ACP-like"/>
    <property type="match status" value="1"/>
</dbReference>
<feature type="region of interest" description="N-terminal hotdog fold" evidence="4">
    <location>
        <begin position="694"/>
        <end position="820"/>
    </location>
</feature>
<dbReference type="SUPFAM" id="SSF53901">
    <property type="entry name" value="Thiolase-like"/>
    <property type="match status" value="1"/>
</dbReference>
<dbReference type="PROSITE" id="PS50075">
    <property type="entry name" value="CARRIER"/>
    <property type="match status" value="1"/>
</dbReference>
<protein>
    <submittedName>
        <fullName evidence="8">SDR family NAD(P)-dependent oxidoreductase</fullName>
    </submittedName>
</protein>
<dbReference type="InterPro" id="IPR050091">
    <property type="entry name" value="PKS_NRPS_Biosynth_Enz"/>
</dbReference>
<dbReference type="GO" id="GO:0004315">
    <property type="term" value="F:3-oxoacyl-[acyl-carrier-protein] synthase activity"/>
    <property type="evidence" value="ECO:0007669"/>
    <property type="project" value="InterPro"/>
</dbReference>
<proteinExistence type="predicted"/>
<feature type="domain" description="Ketosynthase family 3 (KS3)" evidence="6">
    <location>
        <begin position="49"/>
        <end position="488"/>
    </location>
</feature>
<evidence type="ECO:0000313" key="9">
    <source>
        <dbReference type="Proteomes" id="UP000319432"/>
    </source>
</evidence>
<evidence type="ECO:0000256" key="2">
    <source>
        <dbReference type="ARBA" id="ARBA00022553"/>
    </source>
</evidence>
<dbReference type="InterPro" id="IPR049900">
    <property type="entry name" value="PKS_mFAS_DH"/>
</dbReference>
<dbReference type="PANTHER" id="PTHR43775">
    <property type="entry name" value="FATTY ACID SYNTHASE"/>
    <property type="match status" value="1"/>
</dbReference>
<dbReference type="Gene3D" id="3.40.50.720">
    <property type="entry name" value="NAD(P)-binding Rossmann-like Domain"/>
    <property type="match status" value="1"/>
</dbReference>
<reference evidence="8 9" key="1">
    <citation type="submission" date="2018-11" db="EMBL/GenBank/DDBJ databases">
        <title>Phylogenetic determinants of toxin gene distribution in genomes of Brevibacillus laterosporus.</title>
        <authorList>
            <person name="Glare T.R."/>
            <person name="Durrant A."/>
            <person name="Berry C."/>
            <person name="Palma L."/>
            <person name="Ormskirk M."/>
            <person name="Cox M.O."/>
        </authorList>
    </citation>
    <scope>NUCLEOTIDE SEQUENCE [LARGE SCALE GENOMIC DNA]</scope>
    <source>
        <strain evidence="8 9">1821L</strain>
    </source>
</reference>
<evidence type="ECO:0000259" key="6">
    <source>
        <dbReference type="PROSITE" id="PS52004"/>
    </source>
</evidence>
<dbReference type="InterPro" id="IPR009081">
    <property type="entry name" value="PP-bd_ACP"/>
</dbReference>
<keyword evidence="1" id="KW-0596">Phosphopantetheine</keyword>
<evidence type="ECO:0000259" key="7">
    <source>
        <dbReference type="PROSITE" id="PS52019"/>
    </source>
</evidence>
<dbReference type="PROSITE" id="PS52019">
    <property type="entry name" value="PKS_MFAS_DH"/>
    <property type="match status" value="1"/>
</dbReference>
<dbReference type="GO" id="GO:0005737">
    <property type="term" value="C:cytoplasm"/>
    <property type="evidence" value="ECO:0007669"/>
    <property type="project" value="TreeGrafter"/>
</dbReference>
<dbReference type="GO" id="GO:0071770">
    <property type="term" value="P:DIM/DIP cell wall layer assembly"/>
    <property type="evidence" value="ECO:0007669"/>
    <property type="project" value="TreeGrafter"/>
</dbReference>
<dbReference type="Pfam" id="PF14765">
    <property type="entry name" value="PS-DH"/>
    <property type="match status" value="1"/>
</dbReference>